<evidence type="ECO:0000313" key="3">
    <source>
        <dbReference type="Proteomes" id="UP000094527"/>
    </source>
</evidence>
<feature type="region of interest" description="Disordered" evidence="1">
    <location>
        <begin position="39"/>
        <end position="78"/>
    </location>
</feature>
<organism evidence="2 3">
    <name type="scientific">Orchesella cincta</name>
    <name type="common">Springtail</name>
    <name type="synonym">Podura cincta</name>
    <dbReference type="NCBI Taxonomy" id="48709"/>
    <lineage>
        <taxon>Eukaryota</taxon>
        <taxon>Metazoa</taxon>
        <taxon>Ecdysozoa</taxon>
        <taxon>Arthropoda</taxon>
        <taxon>Hexapoda</taxon>
        <taxon>Collembola</taxon>
        <taxon>Entomobryomorpha</taxon>
        <taxon>Entomobryoidea</taxon>
        <taxon>Orchesellidae</taxon>
        <taxon>Orchesellinae</taxon>
        <taxon>Orchesella</taxon>
    </lineage>
</organism>
<evidence type="ECO:0000256" key="1">
    <source>
        <dbReference type="SAM" id="MobiDB-lite"/>
    </source>
</evidence>
<feature type="region of interest" description="Disordered" evidence="1">
    <location>
        <begin position="94"/>
        <end position="125"/>
    </location>
</feature>
<protein>
    <submittedName>
        <fullName evidence="2">Uncharacterized protein</fullName>
    </submittedName>
</protein>
<gene>
    <name evidence="2" type="ORF">Ocin01_15690</name>
</gene>
<evidence type="ECO:0000313" key="2">
    <source>
        <dbReference type="EMBL" id="ODM90986.1"/>
    </source>
</evidence>
<name>A0A1D2MD96_ORCCI</name>
<dbReference type="Proteomes" id="UP000094527">
    <property type="component" value="Unassembled WGS sequence"/>
</dbReference>
<dbReference type="AlphaFoldDB" id="A0A1D2MD96"/>
<reference evidence="2 3" key="1">
    <citation type="journal article" date="2016" name="Genome Biol. Evol.">
        <title>Gene Family Evolution Reflects Adaptation to Soil Environmental Stressors in the Genome of the Collembolan Orchesella cincta.</title>
        <authorList>
            <person name="Faddeeva-Vakhrusheva A."/>
            <person name="Derks M.F."/>
            <person name="Anvar S.Y."/>
            <person name="Agamennone V."/>
            <person name="Suring W."/>
            <person name="Smit S."/>
            <person name="van Straalen N.M."/>
            <person name="Roelofs D."/>
        </authorList>
    </citation>
    <scope>NUCLEOTIDE SEQUENCE [LARGE SCALE GENOMIC DNA]</scope>
    <source>
        <tissue evidence="2">Mixed pool</tissue>
    </source>
</reference>
<sequence>MASNNMEVETNSNVHLDFEDISVSVEAVVEEIEEDEGITLTLGRPPLSPVKVEEPEEPEIIATSPEKVRRDFGNISPISELLDDDDLEIVPQEEMNEEEDDEAAGKVTPEPGLHPIRNSLPKRISDGRSSPILAFSPSLVKSPSSVKSTIRLCTSSPSSSGGKKPRNITRMLDNISDHSSGEDDVNAVGMMMAKFSV</sequence>
<proteinExistence type="predicted"/>
<dbReference type="EMBL" id="LJIJ01001710">
    <property type="protein sequence ID" value="ODM90986.1"/>
    <property type="molecule type" value="Genomic_DNA"/>
</dbReference>
<accession>A0A1D2MD96</accession>
<keyword evidence="3" id="KW-1185">Reference proteome</keyword>
<comment type="caution">
    <text evidence="2">The sequence shown here is derived from an EMBL/GenBank/DDBJ whole genome shotgun (WGS) entry which is preliminary data.</text>
</comment>
<feature type="region of interest" description="Disordered" evidence="1">
    <location>
        <begin position="146"/>
        <end position="168"/>
    </location>
</feature>